<dbReference type="EMBL" id="JAKCXM010000028">
    <property type="protein sequence ID" value="KAJ0406821.1"/>
    <property type="molecule type" value="Genomic_DNA"/>
</dbReference>
<protein>
    <submittedName>
        <fullName evidence="2">Uncharacterized protein</fullName>
    </submittedName>
</protein>
<keyword evidence="1" id="KW-0175">Coiled coil</keyword>
<evidence type="ECO:0000256" key="1">
    <source>
        <dbReference type="ARBA" id="ARBA00023054"/>
    </source>
</evidence>
<proteinExistence type="predicted"/>
<dbReference type="AlphaFoldDB" id="A0AAD5LN47"/>
<reference evidence="2" key="1">
    <citation type="submission" date="2021-12" db="EMBL/GenBank/DDBJ databases">
        <title>Prjna785345.</title>
        <authorList>
            <person name="Rujirawat T."/>
            <person name="Krajaejun T."/>
        </authorList>
    </citation>
    <scope>NUCLEOTIDE SEQUENCE</scope>
    <source>
        <strain evidence="2">Pi057C3</strain>
    </source>
</reference>
<comment type="caution">
    <text evidence="2">The sequence shown here is derived from an EMBL/GenBank/DDBJ whole genome shotgun (WGS) entry which is preliminary data.</text>
</comment>
<gene>
    <name evidence="2" type="ORF">P43SY_008843</name>
</gene>
<evidence type="ECO:0000313" key="3">
    <source>
        <dbReference type="Proteomes" id="UP001209570"/>
    </source>
</evidence>
<dbReference type="GO" id="GO:0032991">
    <property type="term" value="C:protein-containing complex"/>
    <property type="evidence" value="ECO:0007669"/>
    <property type="project" value="UniProtKB-ARBA"/>
</dbReference>
<organism evidence="2 3">
    <name type="scientific">Pythium insidiosum</name>
    <name type="common">Pythiosis disease agent</name>
    <dbReference type="NCBI Taxonomy" id="114742"/>
    <lineage>
        <taxon>Eukaryota</taxon>
        <taxon>Sar</taxon>
        <taxon>Stramenopiles</taxon>
        <taxon>Oomycota</taxon>
        <taxon>Peronosporomycetes</taxon>
        <taxon>Pythiales</taxon>
        <taxon>Pythiaceae</taxon>
        <taxon>Pythium</taxon>
    </lineage>
</organism>
<sequence length="248" mass="27903">MQRNAECSLCQRPRRAFFCARCTSDLLQQRRTMLAALQADVAVLRKKTEFALNSKSGLVDAERRLSVCMDRVEVMAERVMKTRERLCTERIELVERTSAFEKRSECVERAHDRLQQEQARASALHLPVLQCLDIQVAWTKDTAARVRGTKIREVFALFGLRVDSDSATSSSNTKFFRSIASLPLPISGRFEIVPPEVVAAALGKVIRLLTIVAKRSSEGKQVQTAFLLENSQTLDASAQILPEYSMVQ</sequence>
<dbReference type="GO" id="GO:0005737">
    <property type="term" value="C:cytoplasm"/>
    <property type="evidence" value="ECO:0007669"/>
    <property type="project" value="UniProtKB-ARBA"/>
</dbReference>
<dbReference type="Pfam" id="PF10186">
    <property type="entry name" value="ATG14"/>
    <property type="match status" value="1"/>
</dbReference>
<keyword evidence="3" id="KW-1185">Reference proteome</keyword>
<evidence type="ECO:0000313" key="2">
    <source>
        <dbReference type="EMBL" id="KAJ0406821.1"/>
    </source>
</evidence>
<accession>A0AAD5LN47</accession>
<dbReference type="InterPro" id="IPR018791">
    <property type="entry name" value="UV_resistance/autophagy_Atg14"/>
</dbReference>
<dbReference type="Proteomes" id="UP001209570">
    <property type="component" value="Unassembled WGS sequence"/>
</dbReference>
<name>A0AAD5LN47_PYTIN</name>